<name>A0A5B7D8C8_PORTR</name>
<evidence type="ECO:0000313" key="2">
    <source>
        <dbReference type="EMBL" id="MPC17549.1"/>
    </source>
</evidence>
<feature type="region of interest" description="Disordered" evidence="1">
    <location>
        <begin position="1"/>
        <end position="50"/>
    </location>
</feature>
<proteinExistence type="predicted"/>
<protein>
    <submittedName>
        <fullName evidence="2">Uncharacterized protein</fullName>
    </submittedName>
</protein>
<accession>A0A5B7D8C8</accession>
<dbReference type="EMBL" id="VSRR010000599">
    <property type="protein sequence ID" value="MPC17549.1"/>
    <property type="molecule type" value="Genomic_DNA"/>
</dbReference>
<dbReference type="Proteomes" id="UP000324222">
    <property type="component" value="Unassembled WGS sequence"/>
</dbReference>
<sequence>MTWVEGLGLGCVWSEDVEEEGGSEQGREEGRDARAQKGRRPQTRAKEDKEGEELCLEIFI</sequence>
<reference evidence="2 3" key="1">
    <citation type="submission" date="2019-05" db="EMBL/GenBank/DDBJ databases">
        <title>Another draft genome of Portunus trituberculatus and its Hox gene families provides insights of decapod evolution.</title>
        <authorList>
            <person name="Jeong J.-H."/>
            <person name="Song I."/>
            <person name="Kim S."/>
            <person name="Choi T."/>
            <person name="Kim D."/>
            <person name="Ryu S."/>
            <person name="Kim W."/>
        </authorList>
    </citation>
    <scope>NUCLEOTIDE SEQUENCE [LARGE SCALE GENOMIC DNA]</scope>
    <source>
        <tissue evidence="2">Muscle</tissue>
    </source>
</reference>
<organism evidence="2 3">
    <name type="scientific">Portunus trituberculatus</name>
    <name type="common">Swimming crab</name>
    <name type="synonym">Neptunus trituberculatus</name>
    <dbReference type="NCBI Taxonomy" id="210409"/>
    <lineage>
        <taxon>Eukaryota</taxon>
        <taxon>Metazoa</taxon>
        <taxon>Ecdysozoa</taxon>
        <taxon>Arthropoda</taxon>
        <taxon>Crustacea</taxon>
        <taxon>Multicrustacea</taxon>
        <taxon>Malacostraca</taxon>
        <taxon>Eumalacostraca</taxon>
        <taxon>Eucarida</taxon>
        <taxon>Decapoda</taxon>
        <taxon>Pleocyemata</taxon>
        <taxon>Brachyura</taxon>
        <taxon>Eubrachyura</taxon>
        <taxon>Portunoidea</taxon>
        <taxon>Portunidae</taxon>
        <taxon>Portuninae</taxon>
        <taxon>Portunus</taxon>
    </lineage>
</organism>
<keyword evidence="3" id="KW-1185">Reference proteome</keyword>
<evidence type="ECO:0000313" key="3">
    <source>
        <dbReference type="Proteomes" id="UP000324222"/>
    </source>
</evidence>
<dbReference type="AlphaFoldDB" id="A0A5B7D8C8"/>
<feature type="compositionally biased region" description="Basic and acidic residues" evidence="1">
    <location>
        <begin position="25"/>
        <end position="35"/>
    </location>
</feature>
<evidence type="ECO:0000256" key="1">
    <source>
        <dbReference type="SAM" id="MobiDB-lite"/>
    </source>
</evidence>
<gene>
    <name evidence="2" type="ORF">E2C01_010410</name>
</gene>
<comment type="caution">
    <text evidence="2">The sequence shown here is derived from an EMBL/GenBank/DDBJ whole genome shotgun (WGS) entry which is preliminary data.</text>
</comment>